<dbReference type="PANTHER" id="PTHR46339">
    <property type="entry name" value="PROTEIN CBG15282-RELATED"/>
    <property type="match status" value="1"/>
</dbReference>
<dbReference type="Pfam" id="PF14625">
    <property type="entry name" value="Lustrin_cystein"/>
    <property type="match status" value="3"/>
</dbReference>
<dbReference type="InterPro" id="IPR006150">
    <property type="entry name" value="Cys_repeat_1"/>
</dbReference>
<sequence length="200" mass="21160">MPGQSLSRLIVAVVLVSFISTATAQLGGQCRNGQPLVNPRTGQQWYCGMGSSTPCPNGYTCNVHPADAWAVCCASANQPINQPIDQPGSSKCPSGGSALIDSSTGQEWFCGMGSSSKACPNNYACSVHPADWWAVCCPLRNSQPSAPATTTGRKCRMGNPLVDRSTGRQWFCGRGGKVCPRSYTCNVDALDRFAVCCLNQ</sequence>
<accession>A0A1W0WLC1</accession>
<keyword evidence="3" id="KW-1185">Reference proteome</keyword>
<organism evidence="2 3">
    <name type="scientific">Hypsibius exemplaris</name>
    <name type="common">Freshwater tardigrade</name>
    <dbReference type="NCBI Taxonomy" id="2072580"/>
    <lineage>
        <taxon>Eukaryota</taxon>
        <taxon>Metazoa</taxon>
        <taxon>Ecdysozoa</taxon>
        <taxon>Tardigrada</taxon>
        <taxon>Eutardigrada</taxon>
        <taxon>Parachela</taxon>
        <taxon>Hypsibioidea</taxon>
        <taxon>Hypsibiidae</taxon>
        <taxon>Hypsibius</taxon>
    </lineage>
</organism>
<evidence type="ECO:0000313" key="3">
    <source>
        <dbReference type="Proteomes" id="UP000192578"/>
    </source>
</evidence>
<dbReference type="InterPro" id="IPR028150">
    <property type="entry name" value="Lustrin_cystein"/>
</dbReference>
<gene>
    <name evidence="2" type="ORF">BV898_09793</name>
</gene>
<evidence type="ECO:0008006" key="4">
    <source>
        <dbReference type="Google" id="ProtNLM"/>
    </source>
</evidence>
<dbReference type="OrthoDB" id="6131294at2759"/>
<evidence type="ECO:0000313" key="2">
    <source>
        <dbReference type="EMBL" id="OQV16021.1"/>
    </source>
</evidence>
<proteinExistence type="predicted"/>
<name>A0A1W0WLC1_HYPEX</name>
<dbReference type="AlphaFoldDB" id="A0A1W0WLC1"/>
<dbReference type="SMART" id="SM00289">
    <property type="entry name" value="WR1"/>
    <property type="match status" value="3"/>
</dbReference>
<dbReference type="PANTHER" id="PTHR46339:SF11">
    <property type="entry name" value="BPTI_KUNITZ INHIBITOR DOMAIN-CONTAINING PROTEIN"/>
    <property type="match status" value="1"/>
</dbReference>
<protein>
    <recommendedName>
        <fullName evidence="4">WAP domain-containing protein</fullName>
    </recommendedName>
</protein>
<dbReference type="Proteomes" id="UP000192578">
    <property type="component" value="Unassembled WGS sequence"/>
</dbReference>
<keyword evidence="1" id="KW-0732">Signal</keyword>
<dbReference type="InterPro" id="IPR053014">
    <property type="entry name" value="Cuticle_assoc_divergent"/>
</dbReference>
<feature type="chain" id="PRO_5012551573" description="WAP domain-containing protein" evidence="1">
    <location>
        <begin position="25"/>
        <end position="200"/>
    </location>
</feature>
<reference evidence="3" key="1">
    <citation type="submission" date="2017-01" db="EMBL/GenBank/DDBJ databases">
        <title>Comparative genomics of anhydrobiosis in the tardigrade Hypsibius dujardini.</title>
        <authorList>
            <person name="Yoshida Y."/>
            <person name="Koutsovoulos G."/>
            <person name="Laetsch D."/>
            <person name="Stevens L."/>
            <person name="Kumar S."/>
            <person name="Horikawa D."/>
            <person name="Ishino K."/>
            <person name="Komine S."/>
            <person name="Tomita M."/>
            <person name="Blaxter M."/>
            <person name="Arakawa K."/>
        </authorList>
    </citation>
    <scope>NUCLEOTIDE SEQUENCE [LARGE SCALE GENOMIC DNA]</scope>
    <source>
        <strain evidence="3">Z151</strain>
    </source>
</reference>
<evidence type="ECO:0000256" key="1">
    <source>
        <dbReference type="SAM" id="SignalP"/>
    </source>
</evidence>
<feature type="signal peptide" evidence="1">
    <location>
        <begin position="1"/>
        <end position="24"/>
    </location>
</feature>
<comment type="caution">
    <text evidence="2">The sequence shown here is derived from an EMBL/GenBank/DDBJ whole genome shotgun (WGS) entry which is preliminary data.</text>
</comment>
<dbReference type="EMBL" id="MTYJ01000079">
    <property type="protein sequence ID" value="OQV16021.1"/>
    <property type="molecule type" value="Genomic_DNA"/>
</dbReference>